<comment type="caution">
    <text evidence="2">The sequence shown here is derived from an EMBL/GenBank/DDBJ whole genome shotgun (WGS) entry which is preliminary data.</text>
</comment>
<proteinExistence type="predicted"/>
<feature type="signal peptide" evidence="1">
    <location>
        <begin position="1"/>
        <end position="19"/>
    </location>
</feature>
<keyword evidence="1" id="KW-0732">Signal</keyword>
<evidence type="ECO:0000256" key="1">
    <source>
        <dbReference type="SAM" id="SignalP"/>
    </source>
</evidence>
<dbReference type="EMBL" id="VOSL01000014">
    <property type="protein sequence ID" value="TXD42719.1"/>
    <property type="molecule type" value="Genomic_DNA"/>
</dbReference>
<sequence>MSRTLLVSLVIALLLSACAHPLQRGRSALDEENYERAEAIAQNAVERRSDDPRGHLLYAEVLVAQKRYAEALPYARRAAHGEAEGATALTLYGDILGKLEQDPQLRARAYDRALELDPDALPQARFIESLQALTQSQLSPWDEPERLWAIERLFQIDPNFVADLDPQTLARQMYVVAQVHAAKGDLKEAVVYMGNAIARFGDPDELAAADLERAQRAHEWRFEMGELHLRRGHRREALESWKTYLEGVSELRAESPQAQLAEADRRYLSVGQSARYYGDAELAAGIWRAAVGLEAGDVLEGVELPEHPSPAVIAERLGRLELMREEPAAYARIAEDSSRGFADAHDRAMLRASGAQCDVAPEALEAFVMCFENRRDVRSLLVERLIDAGEYDAAMVVAQQGISALPTGKNLELGMKAALYAAQPSTFIALFGRRRVISDGVTRFLGAHDAENVDAEAARLLAASVGEADAATVAAAASYLREIRPSDIELFITHLRALMATGDADGARQEVRDFLDQREPTPRLRHDVAEALAGKVDDGTMEEILGWFEAQP</sequence>
<gene>
    <name evidence="2" type="ORF">FRC96_03375</name>
</gene>
<dbReference type="RefSeq" id="WP_146972693.1">
    <property type="nucleotide sequence ID" value="NZ_VOSL01000014.1"/>
</dbReference>
<dbReference type="SUPFAM" id="SSF48452">
    <property type="entry name" value="TPR-like"/>
    <property type="match status" value="1"/>
</dbReference>
<dbReference type="Pfam" id="PF14559">
    <property type="entry name" value="TPR_19"/>
    <property type="match status" value="1"/>
</dbReference>
<feature type="chain" id="PRO_5022761279" evidence="1">
    <location>
        <begin position="20"/>
        <end position="552"/>
    </location>
</feature>
<evidence type="ECO:0000313" key="2">
    <source>
        <dbReference type="EMBL" id="TXD42719.1"/>
    </source>
</evidence>
<evidence type="ECO:0000313" key="3">
    <source>
        <dbReference type="Proteomes" id="UP000321046"/>
    </source>
</evidence>
<dbReference type="AlphaFoldDB" id="A0A5C6XK97"/>
<dbReference type="InterPro" id="IPR011990">
    <property type="entry name" value="TPR-like_helical_dom_sf"/>
</dbReference>
<dbReference type="PROSITE" id="PS51257">
    <property type="entry name" value="PROKAR_LIPOPROTEIN"/>
    <property type="match status" value="1"/>
</dbReference>
<name>A0A5C6XK97_9DELT</name>
<dbReference type="Gene3D" id="1.25.40.10">
    <property type="entry name" value="Tetratricopeptide repeat domain"/>
    <property type="match status" value="1"/>
</dbReference>
<accession>A0A5C6XK97</accession>
<reference evidence="2 3" key="1">
    <citation type="submission" date="2019-08" db="EMBL/GenBank/DDBJ databases">
        <title>Bradymonadales sp. TMQ2.</title>
        <authorList>
            <person name="Liang Q."/>
        </authorList>
    </citation>
    <scope>NUCLEOTIDE SEQUENCE [LARGE SCALE GENOMIC DNA]</scope>
    <source>
        <strain evidence="2 3">TMQ2</strain>
    </source>
</reference>
<dbReference type="Proteomes" id="UP000321046">
    <property type="component" value="Unassembled WGS sequence"/>
</dbReference>
<protein>
    <submittedName>
        <fullName evidence="2">Uncharacterized protein</fullName>
    </submittedName>
</protein>
<organism evidence="2 3">
    <name type="scientific">Lujinxingia vulgaris</name>
    <dbReference type="NCBI Taxonomy" id="2600176"/>
    <lineage>
        <taxon>Bacteria</taxon>
        <taxon>Deltaproteobacteria</taxon>
        <taxon>Bradymonadales</taxon>
        <taxon>Lujinxingiaceae</taxon>
        <taxon>Lujinxingia</taxon>
    </lineage>
</organism>